<keyword evidence="3" id="KW-1185">Reference proteome</keyword>
<organism evidence="2 3">
    <name type="scientific">Reticulomyxa filosa</name>
    <dbReference type="NCBI Taxonomy" id="46433"/>
    <lineage>
        <taxon>Eukaryota</taxon>
        <taxon>Sar</taxon>
        <taxon>Rhizaria</taxon>
        <taxon>Retaria</taxon>
        <taxon>Foraminifera</taxon>
        <taxon>Monothalamids</taxon>
        <taxon>Reticulomyxidae</taxon>
        <taxon>Reticulomyxa</taxon>
    </lineage>
</organism>
<dbReference type="AlphaFoldDB" id="X6LVY2"/>
<feature type="coiled-coil region" evidence="1">
    <location>
        <begin position="26"/>
        <end position="60"/>
    </location>
</feature>
<proteinExistence type="predicted"/>
<dbReference type="EMBL" id="ASPP01028025">
    <property type="protein sequence ID" value="ETO05526.1"/>
    <property type="molecule type" value="Genomic_DNA"/>
</dbReference>
<evidence type="ECO:0000256" key="1">
    <source>
        <dbReference type="SAM" id="Coils"/>
    </source>
</evidence>
<gene>
    <name evidence="2" type="ORF">RFI_31868</name>
</gene>
<name>X6LVY2_RETFI</name>
<keyword evidence="1" id="KW-0175">Coiled coil</keyword>
<evidence type="ECO:0000313" key="2">
    <source>
        <dbReference type="EMBL" id="ETO05526.1"/>
    </source>
</evidence>
<reference evidence="2 3" key="1">
    <citation type="journal article" date="2013" name="Curr. Biol.">
        <title>The Genome of the Foraminiferan Reticulomyxa filosa.</title>
        <authorList>
            <person name="Glockner G."/>
            <person name="Hulsmann N."/>
            <person name="Schleicher M."/>
            <person name="Noegel A.A."/>
            <person name="Eichinger L."/>
            <person name="Gallinger C."/>
            <person name="Pawlowski J."/>
            <person name="Sierra R."/>
            <person name="Euteneuer U."/>
            <person name="Pillet L."/>
            <person name="Moustafa A."/>
            <person name="Platzer M."/>
            <person name="Groth M."/>
            <person name="Szafranski K."/>
            <person name="Schliwa M."/>
        </authorList>
    </citation>
    <scope>NUCLEOTIDE SEQUENCE [LARGE SCALE GENOMIC DNA]</scope>
</reference>
<evidence type="ECO:0000313" key="3">
    <source>
        <dbReference type="Proteomes" id="UP000023152"/>
    </source>
</evidence>
<dbReference type="Proteomes" id="UP000023152">
    <property type="component" value="Unassembled WGS sequence"/>
</dbReference>
<comment type="caution">
    <text evidence="2">The sequence shown here is derived from an EMBL/GenBank/DDBJ whole genome shotgun (WGS) entry which is preliminary data.</text>
</comment>
<sequence>MESEIEKKDLEISTKQKKLDEMFLRLQDVESRFQAISEENGRLKSKAANLQNNLMKWNTNFNEFFFCIEIKLLAFVKITVCMNILKFDAIILLQSNNKIFAGETQKVALDRETVGVDIFAAVYMYTTSVSDQKTWILKAKWHDEKITLTFETATCRRLKNYLHMHMIKKTKEFHDEMKEMSDPSSPK</sequence>
<accession>X6LVY2</accession>
<protein>
    <submittedName>
        <fullName evidence="2">Uncharacterized protein</fullName>
    </submittedName>
</protein>